<evidence type="ECO:0000256" key="1">
    <source>
        <dbReference type="SAM" id="MobiDB-lite"/>
    </source>
</evidence>
<keyword evidence="3" id="KW-1185">Reference proteome</keyword>
<dbReference type="AlphaFoldDB" id="A0A9W9YFZ0"/>
<dbReference type="EMBL" id="MU827781">
    <property type="protein sequence ID" value="KAJ7337122.1"/>
    <property type="molecule type" value="Genomic_DNA"/>
</dbReference>
<feature type="compositionally biased region" description="Polar residues" evidence="1">
    <location>
        <begin position="293"/>
        <end position="311"/>
    </location>
</feature>
<sequence length="366" mass="40120">MCVPVDQPLKGLVPEELCSSSSETSQPKGNSEESYSILQGRSSEKSSDDSIVPSSQNSHEFELEQSCALPHVTPERNQLNCSLTESQLENLFETSVSFDEGTAPPCFSDVPSPVQEGYTQIKPRHFRQRESTLIDNIPGNLKSSSRNVAVNHPCLASRQNFIVKESVTRRHSNEGFITCKEKEHVELFSNVADLFEIDRRQSIKRKRCAKDDCVHVTRPSDGTRRGRKALFRDSPVSPDSTSCSVKSSSQSGSSQSQLSHHSPADLYSQQDPLVLDTSGSAESTEGVIDNDGSLLNSPQDGSTSPSLLQRSTMEEPCTLRTPTFDSLPSFQVPAANKGTPSDDVISLSRDQKEKIPAGKDRSDSRT</sequence>
<comment type="caution">
    <text evidence="2">The sequence shown here is derived from an EMBL/GenBank/DDBJ whole genome shotgun (WGS) entry which is preliminary data.</text>
</comment>
<feature type="compositionally biased region" description="Polar residues" evidence="1">
    <location>
        <begin position="320"/>
        <end position="329"/>
    </location>
</feature>
<feature type="compositionally biased region" description="Basic and acidic residues" evidence="1">
    <location>
        <begin position="349"/>
        <end position="366"/>
    </location>
</feature>
<feature type="region of interest" description="Disordered" evidence="1">
    <location>
        <begin position="215"/>
        <end position="263"/>
    </location>
</feature>
<accession>A0A9W9YFZ0</accession>
<dbReference type="OrthoDB" id="5982625at2759"/>
<evidence type="ECO:0000313" key="3">
    <source>
        <dbReference type="Proteomes" id="UP001163046"/>
    </source>
</evidence>
<dbReference type="Proteomes" id="UP001163046">
    <property type="component" value="Unassembled WGS sequence"/>
</dbReference>
<organism evidence="2 3">
    <name type="scientific">Desmophyllum pertusum</name>
    <dbReference type="NCBI Taxonomy" id="174260"/>
    <lineage>
        <taxon>Eukaryota</taxon>
        <taxon>Metazoa</taxon>
        <taxon>Cnidaria</taxon>
        <taxon>Anthozoa</taxon>
        <taxon>Hexacorallia</taxon>
        <taxon>Scleractinia</taxon>
        <taxon>Caryophylliina</taxon>
        <taxon>Caryophylliidae</taxon>
        <taxon>Desmophyllum</taxon>
    </lineage>
</organism>
<evidence type="ECO:0000313" key="2">
    <source>
        <dbReference type="EMBL" id="KAJ7337122.1"/>
    </source>
</evidence>
<feature type="region of interest" description="Disordered" evidence="1">
    <location>
        <begin position="276"/>
        <end position="366"/>
    </location>
</feature>
<gene>
    <name evidence="2" type="ORF">OS493_009974</name>
</gene>
<reference evidence="2" key="1">
    <citation type="submission" date="2023-01" db="EMBL/GenBank/DDBJ databases">
        <title>Genome assembly of the deep-sea coral Lophelia pertusa.</title>
        <authorList>
            <person name="Herrera S."/>
            <person name="Cordes E."/>
        </authorList>
    </citation>
    <scope>NUCLEOTIDE SEQUENCE</scope>
    <source>
        <strain evidence="2">USNM1676648</strain>
        <tissue evidence="2">Polyp</tissue>
    </source>
</reference>
<proteinExistence type="predicted"/>
<feature type="compositionally biased region" description="Polar residues" evidence="1">
    <location>
        <begin position="18"/>
        <end position="41"/>
    </location>
</feature>
<protein>
    <submittedName>
        <fullName evidence="2">Uncharacterized protein</fullName>
    </submittedName>
</protein>
<feature type="compositionally biased region" description="Low complexity" evidence="1">
    <location>
        <begin position="237"/>
        <end position="261"/>
    </location>
</feature>
<name>A0A9W9YFZ0_9CNID</name>
<feature type="region of interest" description="Disordered" evidence="1">
    <location>
        <begin position="13"/>
        <end position="63"/>
    </location>
</feature>